<dbReference type="OrthoDB" id="8890527at2759"/>
<keyword evidence="3" id="KW-1185">Reference proteome</keyword>
<dbReference type="GO" id="GO:0006955">
    <property type="term" value="P:immune response"/>
    <property type="evidence" value="ECO:0007669"/>
    <property type="project" value="InterPro"/>
</dbReference>
<organism evidence="3 4">
    <name type="scientific">Ictalurus punctatus</name>
    <name type="common">Channel catfish</name>
    <name type="synonym">Silurus punctatus</name>
    <dbReference type="NCBI Taxonomy" id="7998"/>
    <lineage>
        <taxon>Eukaryota</taxon>
        <taxon>Metazoa</taxon>
        <taxon>Chordata</taxon>
        <taxon>Craniata</taxon>
        <taxon>Vertebrata</taxon>
        <taxon>Euteleostomi</taxon>
        <taxon>Actinopterygii</taxon>
        <taxon>Neopterygii</taxon>
        <taxon>Teleostei</taxon>
        <taxon>Ostariophysi</taxon>
        <taxon>Siluriformes</taxon>
        <taxon>Ictaluridae</taxon>
        <taxon>Ictalurus</taxon>
    </lineage>
</organism>
<dbReference type="GO" id="GO:0008009">
    <property type="term" value="F:chemokine activity"/>
    <property type="evidence" value="ECO:0007669"/>
    <property type="project" value="InterPro"/>
</dbReference>
<dbReference type="Pfam" id="PF00048">
    <property type="entry name" value="IL8"/>
    <property type="match status" value="1"/>
</dbReference>
<name>A0A2D0REV4_ICTPU</name>
<dbReference type="AlphaFoldDB" id="A0A2D0REV4"/>
<evidence type="ECO:0000313" key="3">
    <source>
        <dbReference type="Proteomes" id="UP000221080"/>
    </source>
</evidence>
<dbReference type="SUPFAM" id="SSF54117">
    <property type="entry name" value="Interleukin 8-like chemokines"/>
    <property type="match status" value="1"/>
</dbReference>
<accession>A0A2D0REV4</accession>
<gene>
    <name evidence="4" type="primary">LOC108268543</name>
</gene>
<proteinExistence type="predicted"/>
<evidence type="ECO:0000256" key="1">
    <source>
        <dbReference type="ARBA" id="ARBA00022514"/>
    </source>
</evidence>
<dbReference type="InterPro" id="IPR036048">
    <property type="entry name" value="Interleukin_8-like_sf"/>
</dbReference>
<dbReference type="InterPro" id="IPR001811">
    <property type="entry name" value="Chemokine_IL8-like_dom"/>
</dbReference>
<keyword evidence="1" id="KW-0202">Cytokine</keyword>
<dbReference type="Proteomes" id="UP000221080">
    <property type="component" value="Chromosome 8"/>
</dbReference>
<dbReference type="GeneID" id="108268543"/>
<sequence>MRWKSAEFHIPAENVKMSCVFLVLGFVLIMALYSDAKPYGVDVVPEGCCFNFFTGKIPPQNILNVKKTGSRCPKQGFIVTTPKHTSLCVHEVATNGKATA</sequence>
<evidence type="ECO:0000259" key="2">
    <source>
        <dbReference type="SMART" id="SM00199"/>
    </source>
</evidence>
<dbReference type="Gene3D" id="2.40.50.40">
    <property type="match status" value="1"/>
</dbReference>
<protein>
    <submittedName>
        <fullName evidence="4">Regakine-1-like</fullName>
    </submittedName>
</protein>
<dbReference type="SMART" id="SM00199">
    <property type="entry name" value="SCY"/>
    <property type="match status" value="1"/>
</dbReference>
<reference evidence="3" key="1">
    <citation type="journal article" date="2016" name="Nat. Commun.">
        <title>The channel catfish genome sequence provides insights into the evolution of scale formation in teleosts.</title>
        <authorList>
            <person name="Liu Z."/>
            <person name="Liu S."/>
            <person name="Yao J."/>
            <person name="Bao L."/>
            <person name="Zhang J."/>
            <person name="Li Y."/>
            <person name="Jiang C."/>
            <person name="Sun L."/>
            <person name="Wang R."/>
            <person name="Zhang Y."/>
            <person name="Zhou T."/>
            <person name="Zeng Q."/>
            <person name="Fu Q."/>
            <person name="Gao S."/>
            <person name="Li N."/>
            <person name="Koren S."/>
            <person name="Jiang Y."/>
            <person name="Zimin A."/>
            <person name="Xu P."/>
            <person name="Phillippy A.M."/>
            <person name="Geng X."/>
            <person name="Song L."/>
            <person name="Sun F."/>
            <person name="Li C."/>
            <person name="Wang X."/>
            <person name="Chen A."/>
            <person name="Jin Y."/>
            <person name="Yuan Z."/>
            <person name="Yang Y."/>
            <person name="Tan S."/>
            <person name="Peatman E."/>
            <person name="Lu J."/>
            <person name="Qin Z."/>
            <person name="Dunham R."/>
            <person name="Li Z."/>
            <person name="Sonstegard T."/>
            <person name="Feng J."/>
            <person name="Danzmann R.G."/>
            <person name="Schroeder S."/>
            <person name="Scheffler B."/>
            <person name="Duke M.V."/>
            <person name="Ballard L."/>
            <person name="Kucuktas H."/>
            <person name="Kaltenboeck L."/>
            <person name="Liu H."/>
            <person name="Armbruster J."/>
            <person name="Xie Y."/>
            <person name="Kirby M.L."/>
            <person name="Tian Y."/>
            <person name="Flanagan M.E."/>
            <person name="Mu W."/>
            <person name="Waldbieser G.C."/>
        </authorList>
    </citation>
    <scope>NUCLEOTIDE SEQUENCE [LARGE SCALE GENOMIC DNA]</scope>
    <source>
        <strain evidence="3">SDA103</strain>
    </source>
</reference>
<feature type="domain" description="Chemokine interleukin-8-like" evidence="2">
    <location>
        <begin position="45"/>
        <end position="97"/>
    </location>
</feature>
<dbReference type="KEGG" id="ipu:108268543"/>
<dbReference type="RefSeq" id="XP_017329053.3">
    <property type="nucleotide sequence ID" value="XM_017473564.3"/>
</dbReference>
<dbReference type="GO" id="GO:0005615">
    <property type="term" value="C:extracellular space"/>
    <property type="evidence" value="ECO:0007669"/>
    <property type="project" value="UniProtKB-KW"/>
</dbReference>
<evidence type="ECO:0000313" key="4">
    <source>
        <dbReference type="RefSeq" id="XP_017329053.3"/>
    </source>
</evidence>
<reference evidence="4" key="2">
    <citation type="submission" date="2025-08" db="UniProtKB">
        <authorList>
            <consortium name="RefSeq"/>
        </authorList>
    </citation>
    <scope>IDENTIFICATION</scope>
    <source>
        <tissue evidence="4">Blood</tissue>
    </source>
</reference>